<feature type="compositionally biased region" description="Basic and acidic residues" evidence="7">
    <location>
        <begin position="18"/>
        <end position="41"/>
    </location>
</feature>
<feature type="binding site" evidence="5">
    <location>
        <position position="287"/>
    </location>
    <ligand>
        <name>Zn(2+)</name>
        <dbReference type="ChEBI" id="CHEBI:29105"/>
        <label>2</label>
    </ligand>
</feature>
<dbReference type="PRINTS" id="PR00387">
    <property type="entry name" value="PDIESTERASE1"/>
</dbReference>
<dbReference type="SMART" id="SM00471">
    <property type="entry name" value="HDc"/>
    <property type="match status" value="1"/>
</dbReference>
<accession>S9UVF5</accession>
<feature type="region of interest" description="Disordered" evidence="7">
    <location>
        <begin position="16"/>
        <end position="41"/>
    </location>
</feature>
<dbReference type="InterPro" id="IPR023174">
    <property type="entry name" value="PDEase_CS"/>
</dbReference>
<evidence type="ECO:0000313" key="10">
    <source>
        <dbReference type="Proteomes" id="UP000015354"/>
    </source>
</evidence>
<feature type="binding site" evidence="4">
    <location>
        <position position="287"/>
    </location>
    <ligand>
        <name>AMP</name>
        <dbReference type="ChEBI" id="CHEBI:456215"/>
    </ligand>
</feature>
<protein>
    <recommendedName>
        <fullName evidence="6">Phosphodiesterase</fullName>
        <ecNumber evidence="6">3.1.4.-</ecNumber>
    </recommendedName>
</protein>
<comment type="cofactor">
    <cofactor evidence="6">
        <name>a divalent metal cation</name>
        <dbReference type="ChEBI" id="CHEBI:60240"/>
    </cofactor>
    <text evidence="6">Binds 2 divalent metal cations per subunit. Site 1 may preferentially bind zinc ions, while site 2 has a preference for magnesium and/or manganese ions.</text>
</comment>
<feature type="binding site" evidence="5">
    <location>
        <position position="248"/>
    </location>
    <ligand>
        <name>Zn(2+)</name>
        <dbReference type="ChEBI" id="CHEBI:29105"/>
        <label>1</label>
    </ligand>
</feature>
<evidence type="ECO:0000256" key="5">
    <source>
        <dbReference type="PIRSR" id="PIRSR623088-3"/>
    </source>
</evidence>
<keyword evidence="1 5" id="KW-0479">Metal-binding</keyword>
<dbReference type="PANTHER" id="PTHR11347">
    <property type="entry name" value="CYCLIC NUCLEOTIDE PHOSPHODIESTERASE"/>
    <property type="match status" value="1"/>
</dbReference>
<comment type="caution">
    <text evidence="9">The sequence shown here is derived from an EMBL/GenBank/DDBJ whole genome shotgun (WGS) entry which is preliminary data.</text>
</comment>
<dbReference type="PROSITE" id="PS00126">
    <property type="entry name" value="PDEASE_I_1"/>
    <property type="match status" value="1"/>
</dbReference>
<feature type="active site" description="Proton donor" evidence="3">
    <location>
        <position position="244"/>
    </location>
</feature>
<dbReference type="InterPro" id="IPR002073">
    <property type="entry name" value="PDEase_catalytic_dom"/>
</dbReference>
<dbReference type="SUPFAM" id="SSF109604">
    <property type="entry name" value="HD-domain/PDEase-like"/>
    <property type="match status" value="1"/>
</dbReference>
<sequence length="490" mass="56681">MEAYIYDQMLLSHQMQSHPKEFEGKELSAKEEAKTLEDQNENLEHELQALKENLARNKQQEDASRKRLEELKRENNDLAHRVEDPWQRVKDKQRDPCRLINPLRNKTCKPFDKLLLQLIKSTYVNLDSEGYDDMSVIHKVVKPFTVLEMQDMRDRYILDPLYGTILMALDKIDDWDFNVFSVQAALNGDDHASLPFQEKGGALFVTFYALFWKYDLFKKFNIDEQVALNWVSAVEAGYHGNPYHNSMHAADVLHVTHYILSKGGLIERCQLSDKMILSALFSAAIHDFDHPGINNNFHIKTRSHLATLYNDRSVLENLHVSSVFELIKNPAFNILASLSEDQWREVREVVVEMVLATDMGLHGKYVAMMKTRLQERADFLQKDDKILALAMALKMADISNCGRPQEIYLRWSGKISDEFYQQGDRERNLGLACSPFMDRTQPAIAKGQISFMNYIVIPFFEQISELLPNMRVSVDCAEGNKTYWAQNDDS</sequence>
<evidence type="ECO:0000256" key="6">
    <source>
        <dbReference type="RuleBase" id="RU363067"/>
    </source>
</evidence>
<dbReference type="EMBL" id="ATMH01002597">
    <property type="protein sequence ID" value="EPY32878.1"/>
    <property type="molecule type" value="Genomic_DNA"/>
</dbReference>
<dbReference type="InterPro" id="IPR003607">
    <property type="entry name" value="HD/PDEase_dom"/>
</dbReference>
<dbReference type="EC" id="3.1.4.-" evidence="6"/>
<gene>
    <name evidence="9" type="ORF">STCU_02597</name>
</gene>
<keyword evidence="10" id="KW-1185">Reference proteome</keyword>
<evidence type="ECO:0000256" key="3">
    <source>
        <dbReference type="PIRSR" id="PIRSR623088-1"/>
    </source>
</evidence>
<reference evidence="9 10" key="1">
    <citation type="journal article" date="2013" name="PLoS ONE">
        <title>Predicting the Proteins of Angomonas deanei, Strigomonas culicis and Their Respective Endosymbionts Reveals New Aspects of the Trypanosomatidae Family.</title>
        <authorList>
            <person name="Motta M.C."/>
            <person name="Martins A.C."/>
            <person name="de Souza S.S."/>
            <person name="Catta-Preta C.M."/>
            <person name="Silva R."/>
            <person name="Klein C.C."/>
            <person name="de Almeida L.G."/>
            <person name="de Lima Cunha O."/>
            <person name="Ciapina L.P."/>
            <person name="Brocchi M."/>
            <person name="Colabardini A.C."/>
            <person name="de Araujo Lima B."/>
            <person name="Machado C.R."/>
            <person name="de Almeida Soares C.M."/>
            <person name="Probst C.M."/>
            <person name="de Menezes C.B."/>
            <person name="Thompson C.E."/>
            <person name="Bartholomeu D.C."/>
            <person name="Gradia D.F."/>
            <person name="Pavoni D.P."/>
            <person name="Grisard E.C."/>
            <person name="Fantinatti-Garboggini F."/>
            <person name="Marchini F.K."/>
            <person name="Rodrigues-Luiz G.F."/>
            <person name="Wagner G."/>
            <person name="Goldman G.H."/>
            <person name="Fietto J.L."/>
            <person name="Elias M.C."/>
            <person name="Goldman M.H."/>
            <person name="Sagot M.F."/>
            <person name="Pereira M."/>
            <person name="Stoco P.H."/>
            <person name="de Mendonca-Neto R.P."/>
            <person name="Teixeira S.M."/>
            <person name="Maciel T.E."/>
            <person name="de Oliveira Mendes T.A."/>
            <person name="Urmenyi T.P."/>
            <person name="de Souza W."/>
            <person name="Schenkman S."/>
            <person name="de Vasconcelos A.T."/>
        </authorList>
    </citation>
    <scope>NUCLEOTIDE SEQUENCE [LARGE SCALE GENOMIC DNA]</scope>
</reference>
<organism evidence="9 10">
    <name type="scientific">Strigomonas culicis</name>
    <dbReference type="NCBI Taxonomy" id="28005"/>
    <lineage>
        <taxon>Eukaryota</taxon>
        <taxon>Discoba</taxon>
        <taxon>Euglenozoa</taxon>
        <taxon>Kinetoplastea</taxon>
        <taxon>Metakinetoplastina</taxon>
        <taxon>Trypanosomatida</taxon>
        <taxon>Trypanosomatidae</taxon>
        <taxon>Strigomonadinae</taxon>
        <taxon>Strigomonas</taxon>
    </lineage>
</organism>
<evidence type="ECO:0000259" key="8">
    <source>
        <dbReference type="PROSITE" id="PS51845"/>
    </source>
</evidence>
<evidence type="ECO:0000256" key="7">
    <source>
        <dbReference type="SAM" id="MobiDB-lite"/>
    </source>
</evidence>
<feature type="binding site" evidence="5">
    <location>
        <position position="397"/>
    </location>
    <ligand>
        <name>Zn(2+)</name>
        <dbReference type="ChEBI" id="CHEBI:29105"/>
        <label>1</label>
    </ligand>
</feature>
<dbReference type="AlphaFoldDB" id="S9UVF5"/>
<evidence type="ECO:0000256" key="4">
    <source>
        <dbReference type="PIRSR" id="PIRSR623088-2"/>
    </source>
</evidence>
<dbReference type="GO" id="GO:0007165">
    <property type="term" value="P:signal transduction"/>
    <property type="evidence" value="ECO:0007669"/>
    <property type="project" value="InterPro"/>
</dbReference>
<dbReference type="PROSITE" id="PS51845">
    <property type="entry name" value="PDEASE_I_2"/>
    <property type="match status" value="1"/>
</dbReference>
<feature type="domain" description="PDEase" evidence="8">
    <location>
        <begin position="145"/>
        <end position="490"/>
    </location>
</feature>
<dbReference type="InterPro" id="IPR023088">
    <property type="entry name" value="PDEase"/>
</dbReference>
<name>S9UVF5_9TRYP</name>
<dbReference type="OrthoDB" id="546632at2759"/>
<feature type="binding site" evidence="4">
    <location>
        <position position="397"/>
    </location>
    <ligand>
        <name>AMP</name>
        <dbReference type="ChEBI" id="CHEBI:456215"/>
    </ligand>
</feature>
<dbReference type="InterPro" id="IPR036971">
    <property type="entry name" value="PDEase_catalytic_dom_sf"/>
</dbReference>
<keyword evidence="2 6" id="KW-0378">Hydrolase</keyword>
<feature type="binding site" evidence="5">
    <location>
        <position position="286"/>
    </location>
    <ligand>
        <name>Zn(2+)</name>
        <dbReference type="ChEBI" id="CHEBI:29105"/>
        <label>1</label>
    </ligand>
</feature>
<dbReference type="GO" id="GO:0046872">
    <property type="term" value="F:metal ion binding"/>
    <property type="evidence" value="ECO:0007669"/>
    <property type="project" value="UniProtKB-KW"/>
</dbReference>
<dbReference type="GO" id="GO:0004114">
    <property type="term" value="F:3',5'-cyclic-nucleotide phosphodiesterase activity"/>
    <property type="evidence" value="ECO:0007669"/>
    <property type="project" value="InterPro"/>
</dbReference>
<proteinExistence type="inferred from homology"/>
<dbReference type="Pfam" id="PF00233">
    <property type="entry name" value="PDEase_I"/>
    <property type="match status" value="1"/>
</dbReference>
<dbReference type="FunFam" id="1.10.1300.10:FF:000021">
    <property type="entry name" value="Phosphodiesterase"/>
    <property type="match status" value="1"/>
</dbReference>
<evidence type="ECO:0000313" key="9">
    <source>
        <dbReference type="EMBL" id="EPY32878.1"/>
    </source>
</evidence>
<dbReference type="CDD" id="cd00077">
    <property type="entry name" value="HDc"/>
    <property type="match status" value="1"/>
</dbReference>
<feature type="binding site" evidence="4">
    <location>
        <position position="448"/>
    </location>
    <ligand>
        <name>AMP</name>
        <dbReference type="ChEBI" id="CHEBI:456215"/>
    </ligand>
</feature>
<feature type="binding site" evidence="4">
    <location>
        <begin position="244"/>
        <end position="248"/>
    </location>
    <ligand>
        <name>AMP</name>
        <dbReference type="ChEBI" id="CHEBI:456215"/>
    </ligand>
</feature>
<dbReference type="Proteomes" id="UP000015354">
    <property type="component" value="Unassembled WGS sequence"/>
</dbReference>
<dbReference type="Gene3D" id="1.10.1300.10">
    <property type="entry name" value="3'5'-cyclic nucleotide phosphodiesterase, catalytic domain"/>
    <property type="match status" value="1"/>
</dbReference>
<feature type="binding site" evidence="5">
    <location>
        <position position="287"/>
    </location>
    <ligand>
        <name>Zn(2+)</name>
        <dbReference type="ChEBI" id="CHEBI:29105"/>
        <label>1</label>
    </ligand>
</feature>
<comment type="similarity">
    <text evidence="6">Belongs to the cyclic nucleotide phosphodiesterase family.</text>
</comment>
<evidence type="ECO:0000256" key="2">
    <source>
        <dbReference type="ARBA" id="ARBA00022801"/>
    </source>
</evidence>
<evidence type="ECO:0000256" key="1">
    <source>
        <dbReference type="ARBA" id="ARBA00022723"/>
    </source>
</evidence>